<sequence>MKKIISLITIIGFWGCSIASYAIELPALPAQQAGNHSPFKFFISSEPDTQTFDSWKIDSGYSYAVFDNLNVYVGARVDNASNINQSGFLSGVSYQISPRFSVKSTLHAYSYTGQETWEESKDAAISAEVSSRMRLTENLDVHATVDYQQWQQGVEFGLGFRF</sequence>
<proteinExistence type="predicted"/>
<reference evidence="1 2" key="1">
    <citation type="submission" date="2024-09" db="EMBL/GenBank/DDBJ databases">
        <authorList>
            <person name="Sun Q."/>
            <person name="Mori K."/>
        </authorList>
    </citation>
    <scope>NUCLEOTIDE SEQUENCE [LARGE SCALE GENOMIC DNA]</scope>
    <source>
        <strain evidence="1 2">CECT 8064</strain>
    </source>
</reference>
<dbReference type="Proteomes" id="UP001589645">
    <property type="component" value="Unassembled WGS sequence"/>
</dbReference>
<dbReference type="SUPFAM" id="SSF56935">
    <property type="entry name" value="Porins"/>
    <property type="match status" value="1"/>
</dbReference>
<comment type="caution">
    <text evidence="1">The sequence shown here is derived from an EMBL/GenBank/DDBJ whole genome shotgun (WGS) entry which is preliminary data.</text>
</comment>
<keyword evidence="2" id="KW-1185">Reference proteome</keyword>
<organism evidence="1 2">
    <name type="scientific">Vibrio olivae</name>
    <dbReference type="NCBI Taxonomy" id="1243002"/>
    <lineage>
        <taxon>Bacteria</taxon>
        <taxon>Pseudomonadati</taxon>
        <taxon>Pseudomonadota</taxon>
        <taxon>Gammaproteobacteria</taxon>
        <taxon>Vibrionales</taxon>
        <taxon>Vibrionaceae</taxon>
        <taxon>Vibrio</taxon>
    </lineage>
</organism>
<dbReference type="PIRSF" id="PIRSF028680">
    <property type="entry name" value="UCP028680"/>
    <property type="match status" value="1"/>
</dbReference>
<dbReference type="InterPro" id="IPR016895">
    <property type="entry name" value="UCP028680"/>
</dbReference>
<gene>
    <name evidence="1" type="ORF">ACFFUV_13155</name>
</gene>
<evidence type="ECO:0000313" key="2">
    <source>
        <dbReference type="Proteomes" id="UP001589645"/>
    </source>
</evidence>
<name>A0ABV5HNV6_9VIBR</name>
<dbReference type="EMBL" id="JBHMEP010000003">
    <property type="protein sequence ID" value="MFB9135915.1"/>
    <property type="molecule type" value="Genomic_DNA"/>
</dbReference>
<evidence type="ECO:0000313" key="1">
    <source>
        <dbReference type="EMBL" id="MFB9135915.1"/>
    </source>
</evidence>
<accession>A0ABV5HNV6</accession>
<protein>
    <submittedName>
        <fullName evidence="1">Uncharacterized protein</fullName>
    </submittedName>
</protein>
<dbReference type="RefSeq" id="WP_390193519.1">
    <property type="nucleotide sequence ID" value="NZ_JBHMEP010000003.1"/>
</dbReference>